<dbReference type="SMART" id="SM00748">
    <property type="entry name" value="HEPN"/>
    <property type="match status" value="1"/>
</dbReference>
<dbReference type="CDD" id="cd05403">
    <property type="entry name" value="NT_KNTase_like"/>
    <property type="match status" value="1"/>
</dbReference>
<keyword evidence="3" id="KW-1185">Reference proteome</keyword>
<reference evidence="2 3" key="1">
    <citation type="submission" date="2024-05" db="EMBL/GenBank/DDBJ databases">
        <title>Neorhizobium sp. Rsf11, a plant growth promoting and heavy metal resistant PAH-degrader.</title>
        <authorList>
            <person name="Golubev S.N."/>
            <person name="Muratova A.Y."/>
            <person name="Markelova M.I."/>
        </authorList>
    </citation>
    <scope>NUCLEOTIDE SEQUENCE [LARGE SCALE GENOMIC DNA]</scope>
    <source>
        <strain evidence="2 3">Rsf11</strain>
    </source>
</reference>
<evidence type="ECO:0000313" key="2">
    <source>
        <dbReference type="EMBL" id="MEQ1409629.1"/>
    </source>
</evidence>
<name>A0ABV0MCK3_9HYPH</name>
<dbReference type="PANTHER" id="PTHR33933:SF1">
    <property type="entry name" value="PROTEIN ADENYLYLTRANSFERASE MNTA-RELATED"/>
    <property type="match status" value="1"/>
</dbReference>
<dbReference type="PROSITE" id="PS50910">
    <property type="entry name" value="HEPN"/>
    <property type="match status" value="1"/>
</dbReference>
<feature type="domain" description="HEPN" evidence="1">
    <location>
        <begin position="180"/>
        <end position="300"/>
    </location>
</feature>
<dbReference type="RefSeq" id="WP_227704602.1">
    <property type="nucleotide sequence ID" value="NZ_JBEAAL010000050.1"/>
</dbReference>
<dbReference type="Proteomes" id="UP001496627">
    <property type="component" value="Unassembled WGS sequence"/>
</dbReference>
<dbReference type="SUPFAM" id="SSF81593">
    <property type="entry name" value="Nucleotidyltransferase substrate binding subunit/domain"/>
    <property type="match status" value="1"/>
</dbReference>
<dbReference type="SUPFAM" id="SSF81301">
    <property type="entry name" value="Nucleotidyltransferase"/>
    <property type="match status" value="1"/>
</dbReference>
<sequence>MDTGVLVTDDNDGLGHLPERKQRELSLALKIIFEEFDAAQQSKLSEKQKAGRILKVILFGSYSRGDWVEDRKSGYRSDFDILVVVNIKSVGEDNDLWHDVSDHFLRELTITKEIETPVNIIVHTLQDVNDQLARGRPFFIDIIRDGIMLYEKEGHPFVAPKPLDQEDARKEAEGYFERWFKLSREALRGAELMLDDGIWRHGSFMLHQATEEAYHCVLLVLTLYSPKSHRLKFLRSSAEGIDARLIEAWPRDTKFARRCFERLDRAYVDARYSPHYEITEEELRWIIERIQVLQELVEQICRAKLSGTTA</sequence>
<dbReference type="InterPro" id="IPR007842">
    <property type="entry name" value="HEPN_dom"/>
</dbReference>
<accession>A0ABV0MCK3</accession>
<gene>
    <name evidence="2" type="ORF">ABK249_32515</name>
</gene>
<dbReference type="InterPro" id="IPR052548">
    <property type="entry name" value="Type_VII_TA_antitoxin"/>
</dbReference>
<dbReference type="EMBL" id="JBEAAL010000050">
    <property type="protein sequence ID" value="MEQ1409629.1"/>
    <property type="molecule type" value="Genomic_DNA"/>
</dbReference>
<comment type="caution">
    <text evidence="2">The sequence shown here is derived from an EMBL/GenBank/DDBJ whole genome shotgun (WGS) entry which is preliminary data.</text>
</comment>
<dbReference type="Pfam" id="PF01909">
    <property type="entry name" value="NTP_transf_2"/>
    <property type="match status" value="1"/>
</dbReference>
<dbReference type="InterPro" id="IPR043519">
    <property type="entry name" value="NT_sf"/>
</dbReference>
<dbReference type="Gene3D" id="1.20.120.330">
    <property type="entry name" value="Nucleotidyltransferases domain 2"/>
    <property type="match status" value="1"/>
</dbReference>
<evidence type="ECO:0000313" key="3">
    <source>
        <dbReference type="Proteomes" id="UP001496627"/>
    </source>
</evidence>
<dbReference type="InterPro" id="IPR002934">
    <property type="entry name" value="Polymerase_NTP_transf_dom"/>
</dbReference>
<protein>
    <submittedName>
        <fullName evidence="2">HEPN domain-containing protein</fullName>
    </submittedName>
</protein>
<organism evidence="2 3">
    <name type="scientific">Neorhizobium phenanthreniclasticum</name>
    <dbReference type="NCBI Taxonomy" id="3157917"/>
    <lineage>
        <taxon>Bacteria</taxon>
        <taxon>Pseudomonadati</taxon>
        <taxon>Pseudomonadota</taxon>
        <taxon>Alphaproteobacteria</taxon>
        <taxon>Hyphomicrobiales</taxon>
        <taxon>Rhizobiaceae</taxon>
        <taxon>Rhizobium/Agrobacterium group</taxon>
        <taxon>Neorhizobium</taxon>
    </lineage>
</organism>
<proteinExistence type="predicted"/>
<dbReference type="Pfam" id="PF05168">
    <property type="entry name" value="HEPN"/>
    <property type="match status" value="1"/>
</dbReference>
<dbReference type="PANTHER" id="PTHR33933">
    <property type="entry name" value="NUCLEOTIDYLTRANSFERASE"/>
    <property type="match status" value="1"/>
</dbReference>
<dbReference type="Gene3D" id="3.30.460.10">
    <property type="entry name" value="Beta Polymerase, domain 2"/>
    <property type="match status" value="1"/>
</dbReference>
<evidence type="ECO:0000259" key="1">
    <source>
        <dbReference type="PROSITE" id="PS50910"/>
    </source>
</evidence>